<proteinExistence type="predicted"/>
<organism evidence="2 3">
    <name type="scientific">Chilo suppressalis</name>
    <name type="common">Asiatic rice borer moth</name>
    <dbReference type="NCBI Taxonomy" id="168631"/>
    <lineage>
        <taxon>Eukaryota</taxon>
        <taxon>Metazoa</taxon>
        <taxon>Ecdysozoa</taxon>
        <taxon>Arthropoda</taxon>
        <taxon>Hexapoda</taxon>
        <taxon>Insecta</taxon>
        <taxon>Pterygota</taxon>
        <taxon>Neoptera</taxon>
        <taxon>Endopterygota</taxon>
        <taxon>Lepidoptera</taxon>
        <taxon>Glossata</taxon>
        <taxon>Ditrysia</taxon>
        <taxon>Pyraloidea</taxon>
        <taxon>Crambidae</taxon>
        <taxon>Crambinae</taxon>
        <taxon>Chilo</taxon>
    </lineage>
</organism>
<name>A0ABN8BC23_CHISP</name>
<evidence type="ECO:0000313" key="3">
    <source>
        <dbReference type="Proteomes" id="UP001153292"/>
    </source>
</evidence>
<dbReference type="PANTHER" id="PTHR46704:SF1">
    <property type="entry name" value="TELOMERE LENGTH REGULATION PROTEIN TEL2 HOMOLOG"/>
    <property type="match status" value="1"/>
</dbReference>
<evidence type="ECO:0000256" key="1">
    <source>
        <dbReference type="SAM" id="MobiDB-lite"/>
    </source>
</evidence>
<evidence type="ECO:0000313" key="2">
    <source>
        <dbReference type="EMBL" id="CAH0405427.1"/>
    </source>
</evidence>
<sequence length="362" mass="40641">MRLAGTKTSERARRSRKNQSPEFTFDETTTPKVSQEKFLARDQNKNNLIQMLRRYFANTGIKEEQAFEDADTLIVTTAIKEASLHDSVEIVGEDIDLLVLICGLAMEKKNIFFHKPAKGKTPAKVYSPNCFKHDKSVLENILFIHAFSGCDTTSSFYNIGKSKFISTLEKNPNLRSSVELFKQEKVDPEMLACAGNLFLIALYGGRKEDTTMDILRLHRFAKSMTTSKTNNLSLLPPTESAVRQHVFWTYLQVQTWLGIFKDPQEWGWRQTNNGLEPICTTAAPAPPELLKLISCKCKGKCGAACGCRKAGIHCSVICLHCSGQTCDNVARVEILFNDDHDDDDDYDFSTVTTSFPAIEEVS</sequence>
<dbReference type="PANTHER" id="PTHR46704">
    <property type="entry name" value="CXC DOMAIN-CONTAINING PROTEIN-RELATED"/>
    <property type="match status" value="1"/>
</dbReference>
<dbReference type="Proteomes" id="UP001153292">
    <property type="component" value="Chromosome 4"/>
</dbReference>
<feature type="compositionally biased region" description="Polar residues" evidence="1">
    <location>
        <begin position="18"/>
        <end position="30"/>
    </location>
</feature>
<dbReference type="EMBL" id="OU963897">
    <property type="protein sequence ID" value="CAH0405427.1"/>
    <property type="molecule type" value="Genomic_DNA"/>
</dbReference>
<gene>
    <name evidence="2" type="ORF">CHILSU_LOCUS8792</name>
</gene>
<evidence type="ECO:0008006" key="4">
    <source>
        <dbReference type="Google" id="ProtNLM"/>
    </source>
</evidence>
<protein>
    <recommendedName>
        <fullName evidence="4">Tesmin/TSO1-like CXC domain-containing protein</fullName>
    </recommendedName>
</protein>
<accession>A0ABN8BC23</accession>
<feature type="region of interest" description="Disordered" evidence="1">
    <location>
        <begin position="1"/>
        <end position="30"/>
    </location>
</feature>
<reference evidence="2" key="1">
    <citation type="submission" date="2021-12" db="EMBL/GenBank/DDBJ databases">
        <authorList>
            <person name="King R."/>
        </authorList>
    </citation>
    <scope>NUCLEOTIDE SEQUENCE</scope>
</reference>
<keyword evidence="3" id="KW-1185">Reference proteome</keyword>